<feature type="binding site" evidence="4">
    <location>
        <position position="210"/>
    </location>
    <ligand>
        <name>substrate</name>
    </ligand>
</feature>
<dbReference type="AlphaFoldDB" id="A0A6N2S8N0"/>
<proteinExistence type="inferred from homology"/>
<evidence type="ECO:0000256" key="3">
    <source>
        <dbReference type="PIRSR" id="PIRSR610905-1"/>
    </source>
</evidence>
<dbReference type="GO" id="GO:0000272">
    <property type="term" value="P:polysaccharide catabolic process"/>
    <property type="evidence" value="ECO:0007669"/>
    <property type="project" value="TreeGrafter"/>
</dbReference>
<feature type="binding site" evidence="4">
    <location>
        <position position="212"/>
    </location>
    <ligand>
        <name>substrate</name>
    </ligand>
</feature>
<keyword evidence="1 5" id="KW-0378">Hydrolase</keyword>
<organism evidence="5">
    <name type="scientific">Blautia hansenii</name>
    <name type="common">Ruminococcus hansenii</name>
    <dbReference type="NCBI Taxonomy" id="1322"/>
    <lineage>
        <taxon>Bacteria</taxon>
        <taxon>Bacillati</taxon>
        <taxon>Bacillota</taxon>
        <taxon>Clostridia</taxon>
        <taxon>Lachnospirales</taxon>
        <taxon>Lachnospiraceae</taxon>
        <taxon>Blautia</taxon>
    </lineage>
</organism>
<evidence type="ECO:0000256" key="4">
    <source>
        <dbReference type="PIRSR" id="PIRSR610905-2"/>
    </source>
</evidence>
<evidence type="ECO:0000256" key="1">
    <source>
        <dbReference type="ARBA" id="ARBA00022801"/>
    </source>
</evidence>
<dbReference type="EMBL" id="CACRSY010000007">
    <property type="protein sequence ID" value="VYS89299.1"/>
    <property type="molecule type" value="Genomic_DNA"/>
</dbReference>
<dbReference type="InterPro" id="IPR010905">
    <property type="entry name" value="Glyco_hydro_88"/>
</dbReference>
<evidence type="ECO:0000313" key="5">
    <source>
        <dbReference type="EMBL" id="VYS89299.1"/>
    </source>
</evidence>
<sequence length="381" mass="43831">MNRKKLETAALQAIEVLKKNLEVYTEKFPGSNTENQIYPVSENIEWTTGFCTGTYWLAYELTKDEVFRKSAMVQVESFYNRIENKIDVDHHDMGFLYTPSCVAAYMLTGSERAKEAAILAADQLISRFQEKGQFIQAWGTLGAEDNYRLIIDCLLNLPLLYWASKVTGDLKYREIAIRHTKTSLKNLVRDDFSTYHTYFFNPETGEPVKGVTAQGYKNNSAWARGQAWGVYGTALAWRYLKDEKCKELFKKVTDFYLANLPQDKVPYWDLSFKAEDKEPKDSSAAAIVVCGILEMCENGGLTEKDQEYYKEKAYEMLESLIDNYSVKTSQDANGLILHGVYAKSSEYNSVTDRGVDECNLWGDYFYLEAVVRCLKKWNPYW</sequence>
<dbReference type="RefSeq" id="WP_009247432.1">
    <property type="nucleotide sequence ID" value="NZ_CACRSY010000007.1"/>
</dbReference>
<name>A0A6N2S8N0_BLAHA</name>
<dbReference type="GO" id="GO:0102212">
    <property type="term" value="F:unsaturated chondroitin disaccharide hydrolase activity"/>
    <property type="evidence" value="ECO:0007669"/>
    <property type="project" value="UniProtKB-EC"/>
</dbReference>
<dbReference type="InterPro" id="IPR052369">
    <property type="entry name" value="UG_Glycosaminoglycan_Hydrolase"/>
</dbReference>
<accession>A0A6N2S8N0</accession>
<feature type="active site" description="Proton donor" evidence="3">
    <location>
        <position position="152"/>
    </location>
</feature>
<keyword evidence="5" id="KW-0326">Glycosidase</keyword>
<dbReference type="SUPFAM" id="SSF48208">
    <property type="entry name" value="Six-hairpin glycosidases"/>
    <property type="match status" value="1"/>
</dbReference>
<dbReference type="EC" id="3.2.1.180" evidence="5"/>
<dbReference type="Pfam" id="PF07470">
    <property type="entry name" value="Glyco_hydro_88"/>
    <property type="match status" value="1"/>
</dbReference>
<feature type="active site" description="Nucleophile" evidence="3">
    <location>
        <position position="92"/>
    </location>
</feature>
<comment type="similarity">
    <text evidence="2">Belongs to the glycosyl hydrolase 88 family.</text>
</comment>
<reference evidence="5" key="1">
    <citation type="submission" date="2019-11" db="EMBL/GenBank/DDBJ databases">
        <authorList>
            <person name="Feng L."/>
        </authorList>
    </citation>
    <scope>NUCLEOTIDE SEQUENCE</scope>
    <source>
        <strain evidence="5">BhanseniiLFYP23</strain>
    </source>
</reference>
<feature type="binding site" evidence="4">
    <location>
        <position position="228"/>
    </location>
    <ligand>
        <name>substrate</name>
    </ligand>
</feature>
<feature type="binding site" evidence="4">
    <location>
        <position position="92"/>
    </location>
    <ligand>
        <name>substrate</name>
    </ligand>
</feature>
<dbReference type="InterPro" id="IPR012341">
    <property type="entry name" value="6hp_glycosidase-like_sf"/>
</dbReference>
<protein>
    <submittedName>
        <fullName evidence="5">Unsaturated chondroitin disaccharide hydrolase</fullName>
        <ecNumber evidence="5">3.2.1.180</ecNumber>
    </submittedName>
</protein>
<dbReference type="GO" id="GO:0052757">
    <property type="term" value="F:chondroitin hydrolase activity"/>
    <property type="evidence" value="ECO:0007669"/>
    <property type="project" value="TreeGrafter"/>
</dbReference>
<gene>
    <name evidence="5" type="primary">ugl_1</name>
    <name evidence="5" type="ORF">BHLFYP23_01974</name>
</gene>
<feature type="binding site" evidence="4">
    <location>
        <position position="345"/>
    </location>
    <ligand>
        <name>substrate</name>
    </ligand>
</feature>
<evidence type="ECO:0000256" key="2">
    <source>
        <dbReference type="ARBA" id="ARBA00038358"/>
    </source>
</evidence>
<dbReference type="InterPro" id="IPR008928">
    <property type="entry name" value="6-hairpin_glycosidase_sf"/>
</dbReference>
<feature type="binding site" evidence="4">
    <location>
        <position position="224"/>
    </location>
    <ligand>
        <name>substrate</name>
    </ligand>
</feature>
<dbReference type="Gene3D" id="1.50.10.10">
    <property type="match status" value="1"/>
</dbReference>
<dbReference type="PANTHER" id="PTHR36845:SF1">
    <property type="entry name" value="HYDROLASE, PUTATIVE (AFU_ORTHOLOGUE AFUA_7G05090)-RELATED"/>
    <property type="match status" value="1"/>
</dbReference>
<feature type="binding site" evidence="4">
    <location>
        <position position="152"/>
    </location>
    <ligand>
        <name>substrate</name>
    </ligand>
</feature>
<dbReference type="PANTHER" id="PTHR36845">
    <property type="entry name" value="HYDROLASE, PUTATIVE (AFU_ORTHOLOGUE AFUA_7G05090)-RELATED"/>
    <property type="match status" value="1"/>
</dbReference>